<dbReference type="InterPro" id="IPR039331">
    <property type="entry name" value="PAPs-like"/>
</dbReference>
<dbReference type="InterPro" id="IPR003961">
    <property type="entry name" value="FN3_dom"/>
</dbReference>
<dbReference type="SMART" id="SM00060">
    <property type="entry name" value="FN3"/>
    <property type="match status" value="6"/>
</dbReference>
<dbReference type="GO" id="GO:0003993">
    <property type="term" value="F:acid phosphatase activity"/>
    <property type="evidence" value="ECO:0007669"/>
    <property type="project" value="InterPro"/>
</dbReference>
<comment type="caution">
    <text evidence="3">The sequence shown here is derived from an EMBL/GenBank/DDBJ whole genome shotgun (WGS) entry which is preliminary data.</text>
</comment>
<dbReference type="PROSITE" id="PS50853">
    <property type="entry name" value="FN3"/>
    <property type="match status" value="1"/>
</dbReference>
<organism evidence="3 4">
    <name type="scientific">candidate division WWE3 bacterium</name>
    <dbReference type="NCBI Taxonomy" id="2053526"/>
    <lineage>
        <taxon>Bacteria</taxon>
        <taxon>Katanobacteria</taxon>
    </lineage>
</organism>
<dbReference type="GO" id="GO:0046872">
    <property type="term" value="F:metal ion binding"/>
    <property type="evidence" value="ECO:0007669"/>
    <property type="project" value="InterPro"/>
</dbReference>
<evidence type="ECO:0000259" key="2">
    <source>
        <dbReference type="PROSITE" id="PS50853"/>
    </source>
</evidence>
<protein>
    <recommendedName>
        <fullName evidence="2">Fibronectin type-III domain-containing protein</fullName>
    </recommendedName>
</protein>
<dbReference type="InterPro" id="IPR013783">
    <property type="entry name" value="Ig-like_fold"/>
</dbReference>
<evidence type="ECO:0000313" key="4">
    <source>
        <dbReference type="Proteomes" id="UP000526033"/>
    </source>
</evidence>
<reference evidence="3 4" key="1">
    <citation type="journal article" date="2020" name="Biotechnol. Biofuels">
        <title>New insights from the biogas microbiome by comprehensive genome-resolved metagenomics of nearly 1600 species originating from multiple anaerobic digesters.</title>
        <authorList>
            <person name="Campanaro S."/>
            <person name="Treu L."/>
            <person name="Rodriguez-R L.M."/>
            <person name="Kovalovszki A."/>
            <person name="Ziels R.M."/>
            <person name="Maus I."/>
            <person name="Zhu X."/>
            <person name="Kougias P.G."/>
            <person name="Basile A."/>
            <person name="Luo G."/>
            <person name="Schluter A."/>
            <person name="Konstantinidis K.T."/>
            <person name="Angelidaki I."/>
        </authorList>
    </citation>
    <scope>NUCLEOTIDE SEQUENCE [LARGE SCALE GENOMIC DNA]</scope>
    <source>
        <strain evidence="3">AS27yjCOA_165</strain>
    </source>
</reference>
<dbReference type="InterPro" id="IPR036116">
    <property type="entry name" value="FN3_sf"/>
</dbReference>
<dbReference type="SUPFAM" id="SSF49265">
    <property type="entry name" value="Fibronectin type III"/>
    <property type="match status" value="2"/>
</dbReference>
<dbReference type="SUPFAM" id="SSF49363">
    <property type="entry name" value="Purple acid phosphatase, N-terminal domain"/>
    <property type="match status" value="2"/>
</dbReference>
<dbReference type="AlphaFoldDB" id="A0A7X9HGP3"/>
<dbReference type="InterPro" id="IPR008963">
    <property type="entry name" value="Purple_acid_Pase-like_N"/>
</dbReference>
<sequence length="954" mass="103046">MTQVSSASDLNTNLSSLTLATNTTTGVSYGLLWQAILEGNGNEQVTLDDVEITAAADDASICADDFDPDLPSGCQNPDPATDFDALYEDGGSAVASGTWSNSLVPFFSWTGASDDTDDGGDVDANESGIAGYWVYWGDQAEDSNCTNDPQTAGTFQVGSTFSPTLNSADSGTSYCLRIRASDKAGNLSSIFPVIGSDSYYLYRLDDDAPTDPELRVSDDNVSEESQTLYFEWNFLGGTPSSDCAISESCSGIAFYEFKTGSTEPSSDYSSWQYAASNITSHSAPAGDIAYKEGANYFYLHTIDLAGNTSAGTSVLFAYNGETPETVGSLTADPSTTADSPSTDNDFVFSWEVPANYASKSDSVEYIYTINVAIPSKDGLNDCIASGDCRVTSLTTVEGVMATRQVPLANTFYVVAQDTGNGNYEVLNTATADFYVQTPAPGIPRNIDIADVSVKSEESWKLALSWEAPSEGDVATYEIHRSTSENGTYSEIGSTNGGIAYFDVGLSQQTYYYKVRACDAAESCGEFTSVVSMLPTGKFTEAASLSSDPEVVNITTKRATVQWSTDRDSDSKISYGKKSKDYFDSEPSNSDQVTDHEIALTDLSPGTKYYFKAKWTDEDGNTGESKEYTFSTLPAPTIEDPKVKTQGIDRITLEYTVEGADKVRIYYGETSAFGGTYELSTSSESQKYDTTIESLKDGTKYYYKINTFDSEGDEYDGNILTFETLPRPKINNIKIQQVKGTAQPTVLVVWETNTEVSSIVTYYPQGNLAAAKDLVNIASVKGRHRMLVEGLLPQTPYSLIVSGRDRAGNEARSDVQNFTTATDTRPPMVSNMKVEGTIINTGNGGENEKMAQLLISWDTDEAATSQVEYGEGSGTVYTQKTQEDNSLTYNHVVVISNLVPSRVYHLRAVSKDKASNEGFSIDNVTITPKATDSALNLVIQNLSEVFGFLNGINAN</sequence>
<dbReference type="Proteomes" id="UP000526033">
    <property type="component" value="Unassembled WGS sequence"/>
</dbReference>
<proteinExistence type="predicted"/>
<dbReference type="PANTHER" id="PTHR22953:SF153">
    <property type="entry name" value="PURPLE ACID PHOSPHATASE"/>
    <property type="match status" value="1"/>
</dbReference>
<accession>A0A7X9HGP3</accession>
<dbReference type="InterPro" id="IPR015914">
    <property type="entry name" value="PAPs_N"/>
</dbReference>
<gene>
    <name evidence="3" type="ORF">GYA27_01020</name>
</gene>
<keyword evidence="1" id="KW-0732">Signal</keyword>
<dbReference type="PANTHER" id="PTHR22953">
    <property type="entry name" value="ACID PHOSPHATASE RELATED"/>
    <property type="match status" value="1"/>
</dbReference>
<dbReference type="CDD" id="cd00063">
    <property type="entry name" value="FN3"/>
    <property type="match status" value="1"/>
</dbReference>
<evidence type="ECO:0000313" key="3">
    <source>
        <dbReference type="EMBL" id="NMB69772.1"/>
    </source>
</evidence>
<dbReference type="EMBL" id="JAAZNL010000010">
    <property type="protein sequence ID" value="NMB69772.1"/>
    <property type="molecule type" value="Genomic_DNA"/>
</dbReference>
<evidence type="ECO:0000256" key="1">
    <source>
        <dbReference type="ARBA" id="ARBA00022729"/>
    </source>
</evidence>
<dbReference type="Pfam" id="PF16656">
    <property type="entry name" value="Pur_ac_phosph_N"/>
    <property type="match status" value="1"/>
</dbReference>
<feature type="domain" description="Fibronectin type-III" evidence="2">
    <location>
        <begin position="544"/>
        <end position="634"/>
    </location>
</feature>
<dbReference type="Gene3D" id="2.60.40.380">
    <property type="entry name" value="Purple acid phosphatase-like, N-terminal"/>
    <property type="match status" value="2"/>
</dbReference>
<name>A0A7X9HGP3_UNCKA</name>
<dbReference type="Gene3D" id="2.60.40.10">
    <property type="entry name" value="Immunoglobulins"/>
    <property type="match status" value="4"/>
</dbReference>